<name>A0A812Y591_SYMPI</name>
<sequence length="67" mass="7656">AVGAGKTAAVEQREKTEKTEDERELMRRALLSNESLNSMVVLDDQRVKDIIDVAWKEEVQEEQVVIK</sequence>
<feature type="non-terminal residue" evidence="2">
    <location>
        <position position="1"/>
    </location>
</feature>
<evidence type="ECO:0000313" key="2">
    <source>
        <dbReference type="EMBL" id="CAE7766367.1"/>
    </source>
</evidence>
<protein>
    <submittedName>
        <fullName evidence="2">Egl-4 protein</fullName>
    </submittedName>
</protein>
<evidence type="ECO:0000256" key="1">
    <source>
        <dbReference type="SAM" id="MobiDB-lite"/>
    </source>
</evidence>
<feature type="compositionally biased region" description="Basic and acidic residues" evidence="1">
    <location>
        <begin position="11"/>
        <end position="22"/>
    </location>
</feature>
<dbReference type="AlphaFoldDB" id="A0A812Y591"/>
<dbReference type="Proteomes" id="UP000649617">
    <property type="component" value="Unassembled WGS sequence"/>
</dbReference>
<reference evidence="2" key="1">
    <citation type="submission" date="2021-02" db="EMBL/GenBank/DDBJ databases">
        <authorList>
            <person name="Dougan E. K."/>
            <person name="Rhodes N."/>
            <person name="Thang M."/>
            <person name="Chan C."/>
        </authorList>
    </citation>
    <scope>NUCLEOTIDE SEQUENCE</scope>
</reference>
<feature type="region of interest" description="Disordered" evidence="1">
    <location>
        <begin position="1"/>
        <end position="22"/>
    </location>
</feature>
<proteinExistence type="predicted"/>
<accession>A0A812Y591</accession>
<evidence type="ECO:0000313" key="3">
    <source>
        <dbReference type="Proteomes" id="UP000649617"/>
    </source>
</evidence>
<keyword evidence="3" id="KW-1185">Reference proteome</keyword>
<organism evidence="2 3">
    <name type="scientific">Symbiodinium pilosum</name>
    <name type="common">Dinoflagellate</name>
    <dbReference type="NCBI Taxonomy" id="2952"/>
    <lineage>
        <taxon>Eukaryota</taxon>
        <taxon>Sar</taxon>
        <taxon>Alveolata</taxon>
        <taxon>Dinophyceae</taxon>
        <taxon>Suessiales</taxon>
        <taxon>Symbiodiniaceae</taxon>
        <taxon>Symbiodinium</taxon>
    </lineage>
</organism>
<comment type="caution">
    <text evidence="2">The sequence shown here is derived from an EMBL/GenBank/DDBJ whole genome shotgun (WGS) entry which is preliminary data.</text>
</comment>
<gene>
    <name evidence="2" type="primary">egl-4</name>
    <name evidence="2" type="ORF">SPIL2461_LOCUS22480</name>
</gene>
<dbReference type="EMBL" id="CAJNIZ010047338">
    <property type="protein sequence ID" value="CAE7766367.1"/>
    <property type="molecule type" value="Genomic_DNA"/>
</dbReference>
<feature type="non-terminal residue" evidence="2">
    <location>
        <position position="67"/>
    </location>
</feature>